<gene>
    <name evidence="2" type="ORF">DESME_02465</name>
</gene>
<proteinExistence type="predicted"/>
<accession>W0E9Z1</accession>
<dbReference type="STRING" id="871968.DESME_02465"/>
<protein>
    <recommendedName>
        <fullName evidence="4">YbbR-like protein</fullName>
    </recommendedName>
</protein>
<feature type="transmembrane region" description="Helical" evidence="1">
    <location>
        <begin position="9"/>
        <end position="26"/>
    </location>
</feature>
<keyword evidence="3" id="KW-1185">Reference proteome</keyword>
<dbReference type="EMBL" id="CP007032">
    <property type="protein sequence ID" value="AHF06049.1"/>
    <property type="molecule type" value="Genomic_DNA"/>
</dbReference>
<keyword evidence="1" id="KW-0472">Membrane</keyword>
<sequence>MNEVWKRNLGYKIVSLLLAILFWLWVTNSPSTQTLIGDQTLTVPLVTKNLPVNSMVMTKLPSVRVRLQGTNSSVNVKDLYAYVDLTGTTPGEHQYTIQMDAIPGIQIVELTPQTINLTIDTVQEKMLPVQTNISGTPAEGMQVGEPIIKPSVVNVRGPGSVLAGLDKVVVEMNVAEATDSITKSLPILFRDKQGQSIFGPDPSIQTLIASPSSVEVIVPIMAKETASKTIPLTVTSQGEPAVGMSLRSLQTIPDRVQVWGKPEALKDFDVLTLGTVNITGLAEDKTFQIPSDKVSLPAGISLSPGTTFNVLASIGKAPQSKTMTGMTVDVRNIPSALVLAQVPNKVDITIEAIPEVLDTLTASQISLWVDASGQAEGSYENVKAFWQLPSGVKMTSTPNVSYSLKAK</sequence>
<evidence type="ECO:0000313" key="3">
    <source>
        <dbReference type="Proteomes" id="UP000010847"/>
    </source>
</evidence>
<dbReference type="InterPro" id="IPR053154">
    <property type="entry name" value="c-di-AMP_regulator"/>
</dbReference>
<evidence type="ECO:0000256" key="1">
    <source>
        <dbReference type="SAM" id="Phobius"/>
    </source>
</evidence>
<reference evidence="2 3" key="1">
    <citation type="submission" date="2013-12" db="EMBL/GenBank/DDBJ databases">
        <authorList>
            <consortium name="DOE Joint Genome Institute"/>
            <person name="Smidt H."/>
            <person name="Huntemann M."/>
            <person name="Han J."/>
            <person name="Chen A."/>
            <person name="Kyrpides N."/>
            <person name="Mavromatis K."/>
            <person name="Markowitz V."/>
            <person name="Palaniappan K."/>
            <person name="Ivanova N."/>
            <person name="Schaumberg A."/>
            <person name="Pati A."/>
            <person name="Liolios K."/>
            <person name="Nordberg H.P."/>
            <person name="Cantor M.N."/>
            <person name="Hua S.X."/>
            <person name="Woyke T."/>
        </authorList>
    </citation>
    <scope>NUCLEOTIDE SEQUENCE [LARGE SCALE GENOMIC DNA]</scope>
    <source>
        <strain evidence="3">DSM 15288</strain>
    </source>
</reference>
<dbReference type="Pfam" id="PF07949">
    <property type="entry name" value="YbbR"/>
    <property type="match status" value="1"/>
</dbReference>
<dbReference type="Gene3D" id="2.170.120.30">
    <property type="match status" value="2"/>
</dbReference>
<organism evidence="2 3">
    <name type="scientific">Desulfitobacterium metallireducens DSM 15288</name>
    <dbReference type="NCBI Taxonomy" id="871968"/>
    <lineage>
        <taxon>Bacteria</taxon>
        <taxon>Bacillati</taxon>
        <taxon>Bacillota</taxon>
        <taxon>Clostridia</taxon>
        <taxon>Eubacteriales</taxon>
        <taxon>Desulfitobacteriaceae</taxon>
        <taxon>Desulfitobacterium</taxon>
    </lineage>
</organism>
<dbReference type="eggNOG" id="COG4856">
    <property type="taxonomic scope" value="Bacteria"/>
</dbReference>
<dbReference type="PANTHER" id="PTHR37804:SF1">
    <property type="entry name" value="CDAA REGULATORY PROTEIN CDAR"/>
    <property type="match status" value="1"/>
</dbReference>
<dbReference type="PANTHER" id="PTHR37804">
    <property type="entry name" value="CDAA REGULATORY PROTEIN CDAR"/>
    <property type="match status" value="1"/>
</dbReference>
<dbReference type="CDD" id="cd20206">
    <property type="entry name" value="YbbR"/>
    <property type="match status" value="1"/>
</dbReference>
<keyword evidence="1" id="KW-0812">Transmembrane</keyword>
<name>W0E9Z1_9FIRM</name>
<dbReference type="HOGENOM" id="CLU_039811_1_0_9"/>
<dbReference type="InterPro" id="IPR012505">
    <property type="entry name" value="YbbR"/>
</dbReference>
<dbReference type="Proteomes" id="UP000010847">
    <property type="component" value="Chromosome"/>
</dbReference>
<dbReference type="RefSeq" id="WP_006716512.1">
    <property type="nucleotide sequence ID" value="NZ_CP007032.1"/>
</dbReference>
<dbReference type="KEGG" id="dmt:DESME_02465"/>
<evidence type="ECO:0008006" key="4">
    <source>
        <dbReference type="Google" id="ProtNLM"/>
    </source>
</evidence>
<keyword evidence="1" id="KW-1133">Transmembrane helix</keyword>
<dbReference type="OrthoDB" id="2111604at2"/>
<dbReference type="Gene3D" id="2.170.120.40">
    <property type="entry name" value="YbbR-like domain"/>
    <property type="match status" value="2"/>
</dbReference>
<evidence type="ECO:0000313" key="2">
    <source>
        <dbReference type="EMBL" id="AHF06049.1"/>
    </source>
</evidence>
<dbReference type="AlphaFoldDB" id="W0E9Z1"/>